<accession>A0A0B6XVZ8</accession>
<protein>
    <submittedName>
        <fullName evidence="1">Uncharacterized protein</fullName>
    </submittedName>
</protein>
<proteinExistence type="predicted"/>
<gene>
    <name evidence="1" type="primary">ORF2964</name>
</gene>
<reference evidence="1" key="1">
    <citation type="submission" date="2014-12" db="EMBL/GenBank/DDBJ databases">
        <title>Insight into the proteome of Arion vulgaris.</title>
        <authorList>
            <person name="Aradska J."/>
            <person name="Bulat T."/>
            <person name="Smidak R."/>
            <person name="Sarate P."/>
            <person name="Gangsoo J."/>
            <person name="Sialana F."/>
            <person name="Bilban M."/>
            <person name="Lubec G."/>
        </authorList>
    </citation>
    <scope>NUCLEOTIDE SEQUENCE</scope>
    <source>
        <tissue evidence="1">Skin</tissue>
    </source>
</reference>
<feature type="non-terminal residue" evidence="1">
    <location>
        <position position="1"/>
    </location>
</feature>
<sequence length="75" mass="8770">SQRVYIGAMITLELSAVGERFFFSTNSAVFYTRKDIIATFRQYQRYEDNKWLDYLLTQHADFSSTCLITTNIDIA</sequence>
<name>A0A0B6XVZ8_9EUPU</name>
<organism evidence="1">
    <name type="scientific">Arion vulgaris</name>
    <dbReference type="NCBI Taxonomy" id="1028688"/>
    <lineage>
        <taxon>Eukaryota</taxon>
        <taxon>Metazoa</taxon>
        <taxon>Spiralia</taxon>
        <taxon>Lophotrochozoa</taxon>
        <taxon>Mollusca</taxon>
        <taxon>Gastropoda</taxon>
        <taxon>Heterobranchia</taxon>
        <taxon>Euthyneura</taxon>
        <taxon>Panpulmonata</taxon>
        <taxon>Eupulmonata</taxon>
        <taxon>Stylommatophora</taxon>
        <taxon>Helicina</taxon>
        <taxon>Arionoidea</taxon>
        <taxon>Arionidae</taxon>
        <taxon>Arion</taxon>
    </lineage>
</organism>
<feature type="non-terminal residue" evidence="1">
    <location>
        <position position="75"/>
    </location>
</feature>
<dbReference type="EMBL" id="HACG01001178">
    <property type="protein sequence ID" value="CEK48043.1"/>
    <property type="molecule type" value="Transcribed_RNA"/>
</dbReference>
<dbReference type="AlphaFoldDB" id="A0A0B6XVZ8"/>
<evidence type="ECO:0000313" key="1">
    <source>
        <dbReference type="EMBL" id="CEK48043.1"/>
    </source>
</evidence>